<dbReference type="RefSeq" id="WP_303662029.1">
    <property type="nucleotide sequence ID" value="NZ_CP027019.1"/>
</dbReference>
<feature type="region of interest" description="Disordered" evidence="1">
    <location>
        <begin position="183"/>
        <end position="208"/>
    </location>
</feature>
<feature type="transmembrane region" description="Helical" evidence="2">
    <location>
        <begin position="104"/>
        <end position="126"/>
    </location>
</feature>
<evidence type="ECO:0000313" key="3">
    <source>
        <dbReference type="EMBL" id="AVP49440.1"/>
    </source>
</evidence>
<feature type="transmembrane region" description="Helical" evidence="2">
    <location>
        <begin position="75"/>
        <end position="92"/>
    </location>
</feature>
<dbReference type="AlphaFoldDB" id="A0A2S0NK92"/>
<feature type="compositionally biased region" description="Low complexity" evidence="1">
    <location>
        <begin position="191"/>
        <end position="208"/>
    </location>
</feature>
<name>A0A2S0NK92_9MOLU</name>
<dbReference type="Proteomes" id="UP000239250">
    <property type="component" value="Chromosome"/>
</dbReference>
<gene>
    <name evidence="3" type="ORF">C5T88_02575</name>
</gene>
<feature type="transmembrane region" description="Helical" evidence="2">
    <location>
        <begin position="132"/>
        <end position="158"/>
    </location>
</feature>
<organism evidence="3 4">
    <name type="scientific">Williamsoniiplasma luminosum</name>
    <dbReference type="NCBI Taxonomy" id="214888"/>
    <lineage>
        <taxon>Bacteria</taxon>
        <taxon>Bacillati</taxon>
        <taxon>Mycoplasmatota</taxon>
        <taxon>Mollicutes</taxon>
        <taxon>Entomoplasmatales</taxon>
        <taxon>Williamsoniiplasma</taxon>
    </lineage>
</organism>
<keyword evidence="2" id="KW-0812">Transmembrane</keyword>
<feature type="transmembrane region" description="Helical" evidence="2">
    <location>
        <begin position="6"/>
        <end position="24"/>
    </location>
</feature>
<keyword evidence="2" id="KW-0472">Membrane</keyword>
<evidence type="ECO:0008006" key="5">
    <source>
        <dbReference type="Google" id="ProtNLM"/>
    </source>
</evidence>
<protein>
    <recommendedName>
        <fullName evidence="5">ECF transporter S component</fullName>
    </recommendedName>
</protein>
<evidence type="ECO:0000256" key="2">
    <source>
        <dbReference type="SAM" id="Phobius"/>
    </source>
</evidence>
<feature type="transmembrane region" description="Helical" evidence="2">
    <location>
        <begin position="36"/>
        <end position="63"/>
    </location>
</feature>
<evidence type="ECO:0000256" key="1">
    <source>
        <dbReference type="SAM" id="MobiDB-lite"/>
    </source>
</evidence>
<sequence length="208" mass="23707">MINYKFTTIRIVFIAIYTALIYSLQVALSFLPNVELVTFLFLIGALFMPLWAILTVAICFNVLEFVTYGFGDWVVFYMIIWPIFVLLINLVFKKAILKHWWIGVIIMTVFGFAFGTLNTGVWMMFYGVSGAMAYWIAGFSFDLIHGVANMLIGVALIIPVMKVMKSYIPKIFKNNTNIKIETKSSEDEKPTTTTNTRISTTSTKQQEI</sequence>
<dbReference type="EMBL" id="CP027019">
    <property type="protein sequence ID" value="AVP49440.1"/>
    <property type="molecule type" value="Genomic_DNA"/>
</dbReference>
<dbReference type="Gene3D" id="1.10.1760.20">
    <property type="match status" value="1"/>
</dbReference>
<reference evidence="4" key="1">
    <citation type="submission" date="2018-02" db="EMBL/GenBank/DDBJ databases">
        <title>Firefly genomes illuminate parallel origins of bioluminescence in beetles.</title>
        <authorList>
            <person name="Fallon T.R."/>
            <person name="Lower S.E.S."/>
            <person name="Behringer M."/>
            <person name="Weng J.-K."/>
        </authorList>
    </citation>
    <scope>NUCLEOTIDE SEQUENCE [LARGE SCALE GENOMIC DNA]</scope>
</reference>
<proteinExistence type="predicted"/>
<keyword evidence="2" id="KW-1133">Transmembrane helix</keyword>
<accession>A0A2S0NK92</accession>
<evidence type="ECO:0000313" key="4">
    <source>
        <dbReference type="Proteomes" id="UP000239250"/>
    </source>
</evidence>